<dbReference type="PROSITE" id="PS50109">
    <property type="entry name" value="HIS_KIN"/>
    <property type="match status" value="1"/>
</dbReference>
<dbReference type="GO" id="GO:0000155">
    <property type="term" value="F:phosphorelay sensor kinase activity"/>
    <property type="evidence" value="ECO:0007669"/>
    <property type="project" value="InterPro"/>
</dbReference>
<evidence type="ECO:0000256" key="10">
    <source>
        <dbReference type="ARBA" id="ARBA00023136"/>
    </source>
</evidence>
<feature type="domain" description="HAMP" evidence="14">
    <location>
        <begin position="208"/>
        <end position="261"/>
    </location>
</feature>
<evidence type="ECO:0000256" key="12">
    <source>
        <dbReference type="SAM" id="Phobius"/>
    </source>
</evidence>
<keyword evidence="16" id="KW-1185">Reference proteome</keyword>
<dbReference type="Gene3D" id="1.10.287.130">
    <property type="match status" value="1"/>
</dbReference>
<dbReference type="PROSITE" id="PS50885">
    <property type="entry name" value="HAMP"/>
    <property type="match status" value="1"/>
</dbReference>
<dbReference type="PRINTS" id="PR00344">
    <property type="entry name" value="BCTRLSENSOR"/>
</dbReference>
<dbReference type="Gene3D" id="3.30.565.10">
    <property type="entry name" value="Histidine kinase-like ATPase, C-terminal domain"/>
    <property type="match status" value="1"/>
</dbReference>
<dbReference type="CDD" id="cd00075">
    <property type="entry name" value="HATPase"/>
    <property type="match status" value="1"/>
</dbReference>
<evidence type="ECO:0000256" key="9">
    <source>
        <dbReference type="ARBA" id="ARBA00023012"/>
    </source>
</evidence>
<keyword evidence="10 12" id="KW-0472">Membrane</keyword>
<dbReference type="InterPro" id="IPR050428">
    <property type="entry name" value="TCS_sensor_his_kinase"/>
</dbReference>
<evidence type="ECO:0000256" key="5">
    <source>
        <dbReference type="ARBA" id="ARBA00022679"/>
    </source>
</evidence>
<keyword evidence="7 15" id="KW-0418">Kinase</keyword>
<comment type="caution">
    <text evidence="15">The sequence shown here is derived from an EMBL/GenBank/DDBJ whole genome shotgun (WGS) entry which is preliminary data.</text>
</comment>
<dbReference type="Pfam" id="PF00512">
    <property type="entry name" value="HisKA"/>
    <property type="match status" value="1"/>
</dbReference>
<dbReference type="InterPro" id="IPR036890">
    <property type="entry name" value="HATPase_C_sf"/>
</dbReference>
<dbReference type="AlphaFoldDB" id="A0A2T4IUQ9"/>
<evidence type="ECO:0000259" key="13">
    <source>
        <dbReference type="PROSITE" id="PS50109"/>
    </source>
</evidence>
<evidence type="ECO:0000259" key="14">
    <source>
        <dbReference type="PROSITE" id="PS50885"/>
    </source>
</evidence>
<dbReference type="Gene3D" id="6.10.340.10">
    <property type="match status" value="1"/>
</dbReference>
<feature type="region of interest" description="Disordered" evidence="11">
    <location>
        <begin position="130"/>
        <end position="149"/>
    </location>
</feature>
<feature type="domain" description="Histidine kinase" evidence="13">
    <location>
        <begin position="269"/>
        <end position="486"/>
    </location>
</feature>
<dbReference type="SMART" id="SM00388">
    <property type="entry name" value="HisKA"/>
    <property type="match status" value="1"/>
</dbReference>
<reference evidence="15 16" key="1">
    <citation type="submission" date="2018-03" db="EMBL/GenBank/DDBJ databases">
        <title>Genome sequence of the symbiotic type strain Mesorhizobium helmanticense CSLC115NT isolated from Lotus corniculatus nodules.</title>
        <authorList>
            <person name="Sannazzaro A.I."/>
            <person name="Torres Tejerizo G.A."/>
            <person name="Dip D."/>
            <person name="Caballero M."/>
            <person name="Pistorio M."/>
            <person name="Estrella M.J."/>
        </authorList>
    </citation>
    <scope>NUCLEOTIDE SEQUENCE [LARGE SCALE GENOMIC DNA]</scope>
    <source>
        <strain evidence="15 16">CSLC115N</strain>
    </source>
</reference>
<evidence type="ECO:0000256" key="6">
    <source>
        <dbReference type="ARBA" id="ARBA00022692"/>
    </source>
</evidence>
<dbReference type="SUPFAM" id="SSF158472">
    <property type="entry name" value="HAMP domain-like"/>
    <property type="match status" value="1"/>
</dbReference>
<dbReference type="Proteomes" id="UP000240259">
    <property type="component" value="Unassembled WGS sequence"/>
</dbReference>
<dbReference type="SMART" id="SM00304">
    <property type="entry name" value="HAMP"/>
    <property type="match status" value="1"/>
</dbReference>
<proteinExistence type="predicted"/>
<dbReference type="SUPFAM" id="SSF55874">
    <property type="entry name" value="ATPase domain of HSP90 chaperone/DNA topoisomerase II/histidine kinase"/>
    <property type="match status" value="1"/>
</dbReference>
<comment type="catalytic activity">
    <reaction evidence="1">
        <text>ATP + protein L-histidine = ADP + protein N-phospho-L-histidine.</text>
        <dbReference type="EC" id="2.7.13.3"/>
    </reaction>
</comment>
<dbReference type="InterPro" id="IPR003661">
    <property type="entry name" value="HisK_dim/P_dom"/>
</dbReference>
<keyword evidence="4" id="KW-0597">Phosphoprotein</keyword>
<name>A0A2T4IUQ9_9HYPH</name>
<dbReference type="CDD" id="cd00082">
    <property type="entry name" value="HisKA"/>
    <property type="match status" value="1"/>
</dbReference>
<dbReference type="EC" id="2.7.13.3" evidence="3"/>
<organism evidence="15 16">
    <name type="scientific">Mesorhizobium helmanticense</name>
    <dbReference type="NCBI Taxonomy" id="1776423"/>
    <lineage>
        <taxon>Bacteria</taxon>
        <taxon>Pseudomonadati</taxon>
        <taxon>Pseudomonadota</taxon>
        <taxon>Alphaproteobacteria</taxon>
        <taxon>Hyphomicrobiales</taxon>
        <taxon>Phyllobacteriaceae</taxon>
        <taxon>Mesorhizobium</taxon>
    </lineage>
</organism>
<evidence type="ECO:0000313" key="16">
    <source>
        <dbReference type="Proteomes" id="UP000240259"/>
    </source>
</evidence>
<keyword evidence="5" id="KW-0808">Transferase</keyword>
<evidence type="ECO:0000256" key="2">
    <source>
        <dbReference type="ARBA" id="ARBA00004370"/>
    </source>
</evidence>
<evidence type="ECO:0000256" key="1">
    <source>
        <dbReference type="ARBA" id="ARBA00000085"/>
    </source>
</evidence>
<feature type="transmembrane region" description="Helical" evidence="12">
    <location>
        <begin position="12"/>
        <end position="34"/>
    </location>
</feature>
<dbReference type="InterPro" id="IPR003660">
    <property type="entry name" value="HAMP_dom"/>
</dbReference>
<dbReference type="InterPro" id="IPR005467">
    <property type="entry name" value="His_kinase_dom"/>
</dbReference>
<dbReference type="InterPro" id="IPR004358">
    <property type="entry name" value="Sig_transdc_His_kin-like_C"/>
</dbReference>
<accession>A0A2T4IUQ9</accession>
<dbReference type="PANTHER" id="PTHR45436:SF8">
    <property type="entry name" value="HISTIDINE KINASE"/>
    <property type="match status" value="1"/>
</dbReference>
<evidence type="ECO:0000256" key="4">
    <source>
        <dbReference type="ARBA" id="ARBA00022553"/>
    </source>
</evidence>
<dbReference type="EMBL" id="PZJX01000028">
    <property type="protein sequence ID" value="PTE09386.1"/>
    <property type="molecule type" value="Genomic_DNA"/>
</dbReference>
<evidence type="ECO:0000256" key="7">
    <source>
        <dbReference type="ARBA" id="ARBA00022777"/>
    </source>
</evidence>
<keyword evidence="6 12" id="KW-0812">Transmembrane</keyword>
<keyword evidence="9" id="KW-0902">Two-component regulatory system</keyword>
<dbReference type="Pfam" id="PF02518">
    <property type="entry name" value="HATPase_c"/>
    <property type="match status" value="1"/>
</dbReference>
<evidence type="ECO:0000313" key="15">
    <source>
        <dbReference type="EMBL" id="PTE09386.1"/>
    </source>
</evidence>
<dbReference type="SUPFAM" id="SSF47384">
    <property type="entry name" value="Homodimeric domain of signal transducing histidine kinase"/>
    <property type="match status" value="1"/>
</dbReference>
<evidence type="ECO:0000256" key="11">
    <source>
        <dbReference type="SAM" id="MobiDB-lite"/>
    </source>
</evidence>
<sequence>MALSLPAIMKTTAARLSALYLLLFALCAVLLVFYMTSLSARMLTAQTQDTINDEVLGLARAYQRGGLPVLVRVVEARSRQPGANLYLIADTNGQILTGNVQSLEPGVIETEGWTKEPFSYRRFGEGELERQRSPVSDQQSGENEVQAQGEKGHNAIALVLRLPNQMIMLVGRDLGEPERFRAVIRRALMLALGMMGLGGLLIWFFVGRAALKRIDSVSEASRRIMGGDLSGRLPVTGAGDEFDRLSENLNSMLARIATLNEGLKQVSDNIAHDLKTPLTRLRNRAEATLSGKHRTTDYRQALEGTIIESDQLIKTFNAILMISRLEAGYSSESTSRVDLAAAVRDVVELYEPVAEEAGVTLESSVEGSFAVDGNRELIGQALSNIVDNAIKYSTDSTGKPGVRVTLERVGGEIRLTVSDNGQGIPDDADRARVTERFVRLEKSRSQPGSGLGLSLAKAIMTFHNGRLDLLPANPGLSVVMSFPGREEH</sequence>
<dbReference type="PANTHER" id="PTHR45436">
    <property type="entry name" value="SENSOR HISTIDINE KINASE YKOH"/>
    <property type="match status" value="1"/>
</dbReference>
<dbReference type="GO" id="GO:0005886">
    <property type="term" value="C:plasma membrane"/>
    <property type="evidence" value="ECO:0007669"/>
    <property type="project" value="TreeGrafter"/>
</dbReference>
<dbReference type="OrthoDB" id="9815202at2"/>
<dbReference type="InterPro" id="IPR003594">
    <property type="entry name" value="HATPase_dom"/>
</dbReference>
<dbReference type="RefSeq" id="WP_107649890.1">
    <property type="nucleotide sequence ID" value="NZ_PZJX01000028.1"/>
</dbReference>
<dbReference type="CDD" id="cd06225">
    <property type="entry name" value="HAMP"/>
    <property type="match status" value="1"/>
</dbReference>
<dbReference type="InterPro" id="IPR036097">
    <property type="entry name" value="HisK_dim/P_sf"/>
</dbReference>
<feature type="transmembrane region" description="Helical" evidence="12">
    <location>
        <begin position="187"/>
        <end position="206"/>
    </location>
</feature>
<gene>
    <name evidence="15" type="ORF">C9427_14850</name>
</gene>
<dbReference type="SMART" id="SM00387">
    <property type="entry name" value="HATPase_c"/>
    <property type="match status" value="1"/>
</dbReference>
<comment type="subcellular location">
    <subcellularLocation>
        <location evidence="2">Membrane</location>
    </subcellularLocation>
</comment>
<dbReference type="Pfam" id="PF00672">
    <property type="entry name" value="HAMP"/>
    <property type="match status" value="1"/>
</dbReference>
<evidence type="ECO:0000256" key="8">
    <source>
        <dbReference type="ARBA" id="ARBA00022989"/>
    </source>
</evidence>
<feature type="compositionally biased region" description="Polar residues" evidence="11">
    <location>
        <begin position="133"/>
        <end position="146"/>
    </location>
</feature>
<protein>
    <recommendedName>
        <fullName evidence="3">histidine kinase</fullName>
        <ecNumber evidence="3">2.7.13.3</ecNumber>
    </recommendedName>
</protein>
<keyword evidence="8 12" id="KW-1133">Transmembrane helix</keyword>
<evidence type="ECO:0000256" key="3">
    <source>
        <dbReference type="ARBA" id="ARBA00012438"/>
    </source>
</evidence>